<dbReference type="Proteomes" id="UP000322838">
    <property type="component" value="Segment"/>
</dbReference>
<accession>A0A5C2H1E8</accession>
<organism evidence="1 2">
    <name type="scientific">Sinorhizobium phage ort11</name>
    <dbReference type="NCBI Taxonomy" id="2599764"/>
    <lineage>
        <taxon>Viruses</taxon>
        <taxon>Duplodnaviria</taxon>
        <taxon>Heunggongvirae</taxon>
        <taxon>Uroviricota</taxon>
        <taxon>Caudoviricetes</taxon>
        <taxon>Schitoviridae</taxon>
        <taxon>Huelvavirus</taxon>
        <taxon>Huelvavirus ort11</taxon>
    </lineage>
</organism>
<proteinExistence type="predicted"/>
<protein>
    <submittedName>
        <fullName evidence="1">Uncharacterized protein</fullName>
    </submittedName>
</protein>
<gene>
    <name evidence="1" type="ORF">Smphiort11_056</name>
</gene>
<evidence type="ECO:0000313" key="1">
    <source>
        <dbReference type="EMBL" id="QEP29854.1"/>
    </source>
</evidence>
<evidence type="ECO:0000313" key="2">
    <source>
        <dbReference type="Proteomes" id="UP000322838"/>
    </source>
</evidence>
<sequence length="163" mass="19268">MSIHQLSKQLTEFIFQIDEKRLEQQLETIKSEDNKLGGLWYGFTYGGEMYTHLAPKQRRNVQFRELDPSLHPKMQDYLLTKKIMDLDRIKVTQTLSAILIGCTNWQDVRDSLPEGIIEFIPQVKDLPRTREEAFNIVNNERAKRQYEKNSAIIAKYLMARYML</sequence>
<keyword evidence="2" id="KW-1185">Reference proteome</keyword>
<dbReference type="EMBL" id="MN228696">
    <property type="protein sequence ID" value="QEP29854.1"/>
    <property type="molecule type" value="Genomic_DNA"/>
</dbReference>
<reference evidence="2" key="1">
    <citation type="submission" date="2019-07" db="EMBL/GenBank/DDBJ databases">
        <authorList>
            <person name="Cubo M.T."/>
            <person name="Espuny M.D.R."/>
            <person name="Balsanelli E."/>
        </authorList>
    </citation>
    <scope>NUCLEOTIDE SEQUENCE [LARGE SCALE GENOMIC DNA]</scope>
</reference>
<name>A0A5C2H1E8_9CAUD</name>